<keyword evidence="2" id="KW-1185">Reference proteome</keyword>
<comment type="caution">
    <text evidence="1">The sequence shown here is derived from an EMBL/GenBank/DDBJ whole genome shotgun (WGS) entry which is preliminary data.</text>
</comment>
<accession>A0ACC0ERL4</accession>
<evidence type="ECO:0000313" key="2">
    <source>
        <dbReference type="Proteomes" id="UP001060170"/>
    </source>
</evidence>
<sequence length="587" mass="67943">MGVPLLPIWLLLTGLLGPIGESTCLITYEDTFKFAKNDASALLSKRKGATEFFGAPQPLSKLEYAQKITWKHPGTYESKGEVSHMRTEADHAAQILEYLEEHVFPRLYLLMYRKLGKPFAEGTEEKYLKKMQALLGYSRKLLSEMDETIMEPEGLDRIPRSKAASKASFSKLFEYFHDICGVLRSGMKLCKDDIDFYSNDTVFKMIFGLSDALAEYLSILQTHPLVNVQDLTESLNEGDHWIVLFHCVLGRSPPEDKATSVFLTYDFKKSLQQSGRIEDIHSLLDLMKEENWRKMENLYLLMRIGLKRTHPMFFKTGIDENVLRDTEMWERVKEVFYDTAVNKVDLSSQYTFNYLVKSAMTELANHITKIPAYTKRSIVDINWQLTQLHLTLNLIYYFIQFLVDHDGRQIIQQLKRESFYPKLQGIDKSFKFLHDVLKIGKNKLGEIETIPKPEHSINEKQALEEHDTEADFKRNQEMKRTSVSLNPQSETGSWVESLLDQPIANKLDRLTFEPSIEYPSAVPETEKTFQLLKEDLAPEFEIALPLIDLIKKVVEKYDLMKHLREGEQKATLRNLFNEPVRLVAKSL</sequence>
<reference evidence="2" key="2">
    <citation type="journal article" date="2018" name="Mol. Plant Microbe Interact.">
        <title>Genome sequence resources for the wheat stripe rust pathogen (Puccinia striiformis f. sp. tritici) and the barley stripe rust pathogen (Puccinia striiformis f. sp. hordei).</title>
        <authorList>
            <person name="Xia C."/>
            <person name="Wang M."/>
            <person name="Yin C."/>
            <person name="Cornejo O.E."/>
            <person name="Hulbert S.H."/>
            <person name="Chen X."/>
        </authorList>
    </citation>
    <scope>NUCLEOTIDE SEQUENCE [LARGE SCALE GENOMIC DNA]</scope>
    <source>
        <strain evidence="2">93-210</strain>
    </source>
</reference>
<reference evidence="1 2" key="3">
    <citation type="journal article" date="2022" name="Microbiol. Spectr.">
        <title>Folding features and dynamics of 3D genome architecture in plant fungal pathogens.</title>
        <authorList>
            <person name="Xia C."/>
        </authorList>
    </citation>
    <scope>NUCLEOTIDE SEQUENCE [LARGE SCALE GENOMIC DNA]</scope>
    <source>
        <strain evidence="1 2">93-210</strain>
    </source>
</reference>
<organism evidence="1 2">
    <name type="scientific">Puccinia striiformis f. sp. tritici</name>
    <dbReference type="NCBI Taxonomy" id="168172"/>
    <lineage>
        <taxon>Eukaryota</taxon>
        <taxon>Fungi</taxon>
        <taxon>Dikarya</taxon>
        <taxon>Basidiomycota</taxon>
        <taxon>Pucciniomycotina</taxon>
        <taxon>Pucciniomycetes</taxon>
        <taxon>Pucciniales</taxon>
        <taxon>Pucciniaceae</taxon>
        <taxon>Puccinia</taxon>
    </lineage>
</organism>
<reference evidence="2" key="1">
    <citation type="journal article" date="2018" name="BMC Genomics">
        <title>Genomic insights into host adaptation between the wheat stripe rust pathogen (Puccinia striiformis f. sp. tritici) and the barley stripe rust pathogen (Puccinia striiformis f. sp. hordei).</title>
        <authorList>
            <person name="Xia C."/>
            <person name="Wang M."/>
            <person name="Yin C."/>
            <person name="Cornejo O.E."/>
            <person name="Hulbert S.H."/>
            <person name="Chen X."/>
        </authorList>
    </citation>
    <scope>NUCLEOTIDE SEQUENCE [LARGE SCALE GENOMIC DNA]</scope>
    <source>
        <strain evidence="2">93-210</strain>
    </source>
</reference>
<name>A0ACC0ERL4_9BASI</name>
<protein>
    <submittedName>
        <fullName evidence="1">Uncharacterized protein</fullName>
    </submittedName>
</protein>
<gene>
    <name evidence="1" type="ORF">MJO28_004559</name>
</gene>
<proteinExistence type="predicted"/>
<dbReference type="Proteomes" id="UP001060170">
    <property type="component" value="Chromosome 4"/>
</dbReference>
<evidence type="ECO:0000313" key="1">
    <source>
        <dbReference type="EMBL" id="KAI7957464.1"/>
    </source>
</evidence>
<dbReference type="EMBL" id="CM045868">
    <property type="protein sequence ID" value="KAI7957464.1"/>
    <property type="molecule type" value="Genomic_DNA"/>
</dbReference>